<evidence type="ECO:0000313" key="2">
    <source>
        <dbReference type="Proteomes" id="UP000008841"/>
    </source>
</evidence>
<reference evidence="1 2" key="1">
    <citation type="submission" date="2008-05" db="EMBL/GenBank/DDBJ databases">
        <title>Complete sequence of Chlorobium limicola DSM 245.</title>
        <authorList>
            <consortium name="US DOE Joint Genome Institute"/>
            <person name="Lucas S."/>
            <person name="Copeland A."/>
            <person name="Lapidus A."/>
            <person name="Glavina del Rio T."/>
            <person name="Dalin E."/>
            <person name="Tice H."/>
            <person name="Bruce D."/>
            <person name="Goodwin L."/>
            <person name="Pitluck S."/>
            <person name="Schmutz J."/>
            <person name="Larimer F."/>
            <person name="Land M."/>
            <person name="Hauser L."/>
            <person name="Kyrpides N."/>
            <person name="Ovchinnikova G."/>
            <person name="Zhao F."/>
            <person name="Li T."/>
            <person name="Liu Z."/>
            <person name="Overmann J."/>
            <person name="Bryant D.A."/>
            <person name="Richardson P."/>
        </authorList>
    </citation>
    <scope>NUCLEOTIDE SEQUENCE [LARGE SCALE GENOMIC DNA]</scope>
    <source>
        <strain evidence="2">DSM 245 / NBRC 103803 / 6330</strain>
    </source>
</reference>
<protein>
    <submittedName>
        <fullName evidence="1">Uncharacterized protein</fullName>
    </submittedName>
</protein>
<dbReference type="AlphaFoldDB" id="B3EET1"/>
<dbReference type="EMBL" id="CP001097">
    <property type="protein sequence ID" value="ACD89314.1"/>
    <property type="molecule type" value="Genomic_DNA"/>
</dbReference>
<sequence>MALLNWHPGFQLRVSGIKTALTVTGLSPTMHVMGIFCSDKMFYIKTLIYDFSEVIT</sequence>
<dbReference type="KEGG" id="cli:Clim_0215"/>
<evidence type="ECO:0000313" key="1">
    <source>
        <dbReference type="EMBL" id="ACD89314.1"/>
    </source>
</evidence>
<accession>B3EET1</accession>
<gene>
    <name evidence="1" type="ordered locus">Clim_0215</name>
</gene>
<name>B3EET1_CHLL2</name>
<dbReference type="RefSeq" id="WP_012465195.1">
    <property type="nucleotide sequence ID" value="NC_010803.1"/>
</dbReference>
<dbReference type="HOGENOM" id="CLU_3005774_0_0_10"/>
<dbReference type="STRING" id="290315.Clim_0215"/>
<proteinExistence type="predicted"/>
<dbReference type="Proteomes" id="UP000008841">
    <property type="component" value="Chromosome"/>
</dbReference>
<organism evidence="1 2">
    <name type="scientific">Chlorobium limicola (strain DSM 245 / NBRC 103803 / 6330)</name>
    <dbReference type="NCBI Taxonomy" id="290315"/>
    <lineage>
        <taxon>Bacteria</taxon>
        <taxon>Pseudomonadati</taxon>
        <taxon>Chlorobiota</taxon>
        <taxon>Chlorobiia</taxon>
        <taxon>Chlorobiales</taxon>
        <taxon>Chlorobiaceae</taxon>
        <taxon>Chlorobium/Pelodictyon group</taxon>
        <taxon>Chlorobium</taxon>
    </lineage>
</organism>